<dbReference type="AlphaFoldDB" id="I3DVR8"/>
<evidence type="ECO:0000313" key="2">
    <source>
        <dbReference type="EMBL" id="EIJ78339.1"/>
    </source>
</evidence>
<name>I3DVR8_BACMT</name>
<evidence type="ECO:0000256" key="1">
    <source>
        <dbReference type="SAM" id="Coils"/>
    </source>
</evidence>
<accession>I3DVR8</accession>
<dbReference type="eggNOG" id="ENOG50337BP">
    <property type="taxonomic scope" value="Bacteria"/>
</dbReference>
<feature type="coiled-coil region" evidence="1">
    <location>
        <begin position="33"/>
        <end position="60"/>
    </location>
</feature>
<dbReference type="PATRIC" id="fig|997296.3.peg.2592"/>
<evidence type="ECO:0000313" key="3">
    <source>
        <dbReference type="Proteomes" id="UP000010523"/>
    </source>
</evidence>
<reference evidence="2 3" key="1">
    <citation type="journal article" date="2012" name="Appl. Environ. Microbiol.">
        <title>Genome Sequence of Thermotolerant Bacillus methanolicus: Features and Regulation Related to Methylotrophy and Production of L-Lysine and L-Glutamate from Methanol.</title>
        <authorList>
            <person name="Heggeset T.M."/>
            <person name="Krog A."/>
            <person name="Balzer S."/>
            <person name="Wentzel A."/>
            <person name="Ellingsen T.E."/>
            <person name="Brautaset T."/>
        </authorList>
    </citation>
    <scope>NUCLEOTIDE SEQUENCE [LARGE SCALE GENOMIC DNA]</scope>
    <source>
        <strain evidence="2 3">PB1</strain>
    </source>
</reference>
<keyword evidence="3" id="KW-1185">Reference proteome</keyword>
<dbReference type="EMBL" id="AFEU01000003">
    <property type="protein sequence ID" value="EIJ78339.1"/>
    <property type="molecule type" value="Genomic_DNA"/>
</dbReference>
<protein>
    <submittedName>
        <fullName evidence="2">Uncharacterized protein</fullName>
    </submittedName>
</protein>
<organism evidence="2 3">
    <name type="scientific">Bacillus methanolicus PB1</name>
    <dbReference type="NCBI Taxonomy" id="997296"/>
    <lineage>
        <taxon>Bacteria</taxon>
        <taxon>Bacillati</taxon>
        <taxon>Bacillota</taxon>
        <taxon>Bacilli</taxon>
        <taxon>Bacillales</taxon>
        <taxon>Bacillaceae</taxon>
        <taxon>Bacillus</taxon>
    </lineage>
</organism>
<sequence length="542" mass="63691">MVSKEHILKIIDNEISKLILSYEKQIYELTVEKDQLHHQVMELELENQILREKMASTRKKETNVEIRKFIEKLSGGLTYDIIDEWCLSTSADDAIFLLTACKKLIENMDNEKVHYILDLLGHNPNPLLHEDEEVRKLFTEIINLALASDSKNYEAEFDSVYSLFLNLLMTLSNTKLKDWIVGHLKHFYTDILDNVLYLNNPKIINVLLRLFLIYGMEDELREALQQIVEVEWEFLDSSINEEEFVFILWYAFLYNFDQQLIDTAKESLQWFKESCKGLALYFCLYESVNLQRYPDSNTYRQCIQKLKSTEILTELEKSKVLQKVESVLKPLSARPAPPIIYEKVIVIDPSYLDDFIHRYQLKRTKVTLPLYKQKNDNLISRLIETEAHVTPDGNKAYLTTEELDVILQANTPLVLKMKKDEGILPGDKLILDKTVSFPWPDTELKENQSNQETKTLKELSDLKKMGYQITGLNRQKRWDILRKAVPQLGLKKVAYTIAYNVKLRKGQKDGLKKYSYAISEWEHDLSRLKKEYYKKDFTWPNT</sequence>
<dbReference type="Proteomes" id="UP000010523">
    <property type="component" value="Unassembled WGS sequence"/>
</dbReference>
<comment type="caution">
    <text evidence="2">The sequence shown here is derived from an EMBL/GenBank/DDBJ whole genome shotgun (WGS) entry which is preliminary data.</text>
</comment>
<keyword evidence="1" id="KW-0175">Coiled coil</keyword>
<gene>
    <name evidence="2" type="ORF">PB1_12294</name>
</gene>
<proteinExistence type="predicted"/>